<reference evidence="2 3" key="1">
    <citation type="submission" date="2017-12" db="EMBL/GenBank/DDBJ databases">
        <title>Hemimetabolous genomes reveal molecular basis of termite eusociality.</title>
        <authorList>
            <person name="Harrison M.C."/>
            <person name="Jongepier E."/>
            <person name="Robertson H.M."/>
            <person name="Arning N."/>
            <person name="Bitard-Feildel T."/>
            <person name="Chao H."/>
            <person name="Childers C.P."/>
            <person name="Dinh H."/>
            <person name="Doddapaneni H."/>
            <person name="Dugan S."/>
            <person name="Gowin J."/>
            <person name="Greiner C."/>
            <person name="Han Y."/>
            <person name="Hu H."/>
            <person name="Hughes D.S.T."/>
            <person name="Huylmans A.-K."/>
            <person name="Kemena C."/>
            <person name="Kremer L.P.M."/>
            <person name="Lee S.L."/>
            <person name="Lopez-Ezquerra A."/>
            <person name="Mallet L."/>
            <person name="Monroy-Kuhn J.M."/>
            <person name="Moser A."/>
            <person name="Murali S.C."/>
            <person name="Muzny D.M."/>
            <person name="Otani S."/>
            <person name="Piulachs M.-D."/>
            <person name="Poelchau M."/>
            <person name="Qu J."/>
            <person name="Schaub F."/>
            <person name="Wada-Katsumata A."/>
            <person name="Worley K.C."/>
            <person name="Xie Q."/>
            <person name="Ylla G."/>
            <person name="Poulsen M."/>
            <person name="Gibbs R.A."/>
            <person name="Schal C."/>
            <person name="Richards S."/>
            <person name="Belles X."/>
            <person name="Korb J."/>
            <person name="Bornberg-Bauer E."/>
        </authorList>
    </citation>
    <scope>NUCLEOTIDE SEQUENCE [LARGE SCALE GENOMIC DNA]</scope>
    <source>
        <tissue evidence="2">Whole body</tissue>
    </source>
</reference>
<dbReference type="InParanoid" id="A0A2J7QVV3"/>
<protein>
    <submittedName>
        <fullName evidence="2">Uncharacterized protein</fullName>
    </submittedName>
</protein>
<name>A0A2J7QVV3_9NEOP</name>
<evidence type="ECO:0000256" key="1">
    <source>
        <dbReference type="SAM" id="MobiDB-lite"/>
    </source>
</evidence>
<dbReference type="AlphaFoldDB" id="A0A2J7QVV3"/>
<feature type="region of interest" description="Disordered" evidence="1">
    <location>
        <begin position="1"/>
        <end position="24"/>
    </location>
</feature>
<dbReference type="Proteomes" id="UP000235965">
    <property type="component" value="Unassembled WGS sequence"/>
</dbReference>
<evidence type="ECO:0000313" key="2">
    <source>
        <dbReference type="EMBL" id="PNF32715.1"/>
    </source>
</evidence>
<evidence type="ECO:0000313" key="3">
    <source>
        <dbReference type="Proteomes" id="UP000235965"/>
    </source>
</evidence>
<proteinExistence type="predicted"/>
<sequence length="68" mass="7882">MWLVGSSLRRSQRRGTLNTGVATPGMRQSQIFTQRPWDKPSMDLLAKVMMRTHTFLKYRNKKTVAESV</sequence>
<accession>A0A2J7QVV3</accession>
<feature type="compositionally biased region" description="Polar residues" evidence="1">
    <location>
        <begin position="14"/>
        <end position="24"/>
    </location>
</feature>
<gene>
    <name evidence="2" type="ORF">B7P43_G11593</name>
</gene>
<dbReference type="EMBL" id="NEVH01009770">
    <property type="protein sequence ID" value="PNF32715.1"/>
    <property type="molecule type" value="Genomic_DNA"/>
</dbReference>
<organism evidence="2 3">
    <name type="scientific">Cryptotermes secundus</name>
    <dbReference type="NCBI Taxonomy" id="105785"/>
    <lineage>
        <taxon>Eukaryota</taxon>
        <taxon>Metazoa</taxon>
        <taxon>Ecdysozoa</taxon>
        <taxon>Arthropoda</taxon>
        <taxon>Hexapoda</taxon>
        <taxon>Insecta</taxon>
        <taxon>Pterygota</taxon>
        <taxon>Neoptera</taxon>
        <taxon>Polyneoptera</taxon>
        <taxon>Dictyoptera</taxon>
        <taxon>Blattodea</taxon>
        <taxon>Blattoidea</taxon>
        <taxon>Termitoidae</taxon>
        <taxon>Kalotermitidae</taxon>
        <taxon>Cryptotermitinae</taxon>
        <taxon>Cryptotermes</taxon>
    </lineage>
</organism>
<keyword evidence="3" id="KW-1185">Reference proteome</keyword>
<comment type="caution">
    <text evidence="2">The sequence shown here is derived from an EMBL/GenBank/DDBJ whole genome shotgun (WGS) entry which is preliminary data.</text>
</comment>